<evidence type="ECO:0000313" key="3">
    <source>
        <dbReference type="Proteomes" id="UP000464787"/>
    </source>
</evidence>
<dbReference type="RefSeq" id="WP_160553930.1">
    <property type="nucleotide sequence ID" value="NZ_CP047650.1"/>
</dbReference>
<reference evidence="2 3" key="1">
    <citation type="submission" date="2020-01" db="EMBL/GenBank/DDBJ databases">
        <title>Genome sequencing of strain KACC 21265.</title>
        <authorList>
            <person name="Heo J."/>
            <person name="Kim S.-J."/>
            <person name="Kim J.-S."/>
            <person name="Hong S.-B."/>
            <person name="Kwon S.-W."/>
        </authorList>
    </citation>
    <scope>NUCLEOTIDE SEQUENCE [LARGE SCALE GENOMIC DNA]</scope>
    <source>
        <strain evidence="2 3">KACC 21265</strain>
    </source>
</reference>
<dbReference type="KEGG" id="xyk:GT347_20330"/>
<dbReference type="Proteomes" id="UP000464787">
    <property type="component" value="Chromosome"/>
</dbReference>
<keyword evidence="3" id="KW-1185">Reference proteome</keyword>
<evidence type="ECO:0000256" key="1">
    <source>
        <dbReference type="SAM" id="MobiDB-lite"/>
    </source>
</evidence>
<accession>A0A857JAQ0</accession>
<organism evidence="2 3">
    <name type="scientific">Xylophilus rhododendri</name>
    <dbReference type="NCBI Taxonomy" id="2697032"/>
    <lineage>
        <taxon>Bacteria</taxon>
        <taxon>Pseudomonadati</taxon>
        <taxon>Pseudomonadota</taxon>
        <taxon>Betaproteobacteria</taxon>
        <taxon>Burkholderiales</taxon>
        <taxon>Xylophilus</taxon>
    </lineage>
</organism>
<sequence>MEPESRLSRILAKGDQPELPPDPLPELTAILMDAGPTQPSGMGPVPLTATELRAWQQGTATYLTRWEFRLVLRLSAEYLAELQRASDPLRPPPWINKPTPERRVSVAKHIRNLLRD</sequence>
<name>A0A857JAQ0_9BURK</name>
<evidence type="ECO:0000313" key="2">
    <source>
        <dbReference type="EMBL" id="QHJ00120.1"/>
    </source>
</evidence>
<protein>
    <submittedName>
        <fullName evidence="2">Uncharacterized protein</fullName>
    </submittedName>
</protein>
<feature type="region of interest" description="Disordered" evidence="1">
    <location>
        <begin position="1"/>
        <end position="26"/>
    </location>
</feature>
<dbReference type="EMBL" id="CP047650">
    <property type="protein sequence ID" value="QHJ00120.1"/>
    <property type="molecule type" value="Genomic_DNA"/>
</dbReference>
<dbReference type="AlphaFoldDB" id="A0A857JAQ0"/>
<proteinExistence type="predicted"/>
<gene>
    <name evidence="2" type="ORF">GT347_20330</name>
</gene>